<dbReference type="CDD" id="cd00838">
    <property type="entry name" value="MPP_superfamily"/>
    <property type="match status" value="1"/>
</dbReference>
<organism evidence="4 5">
    <name type="scientific">Solirubrobacter deserti</name>
    <dbReference type="NCBI Taxonomy" id="2282478"/>
    <lineage>
        <taxon>Bacteria</taxon>
        <taxon>Bacillati</taxon>
        <taxon>Actinomycetota</taxon>
        <taxon>Thermoleophilia</taxon>
        <taxon>Solirubrobacterales</taxon>
        <taxon>Solirubrobacteraceae</taxon>
        <taxon>Solirubrobacter</taxon>
    </lineage>
</organism>
<sequence length="511" mass="54614">MASVAERHEQHTGNGGPPPRHLRPDLKSRLITSVRRALSILLVVAATCGGAYLALVAYNQSSTLSVGEIRMSVSPGHRGALDVYVPLVDWGARFEAIRAPLRLRVDLQTINRGVATGLAQGQSLDIDRVRIEAQEALRSFIIRLILLTVGAGAALGLLTAFAIRSRVLRLRWTAPTSVLTAVGIGVAMVALIPPRGEISDPQYYAHGPDIPRALEAVEAAQRTPGVLDQELDAQLVGLARLVIDPGRRQSLAGQPTITVASDLHNNAVALDVLERASDDGPLFFVGDLTDRGSPLETALVRRVAHAGDPFVFVSGNHDSDYLSRELAEEGAIVLTRRGRLKADGSYGPVINRIAGLQVAGYDDPFERLSSQSFRDRFDNIPQPGMPETFANWLRPLVGKVDVVMVHEPQLLSTALQVLKDDPPERPLVFLVGHTHETDVATQPGVSVINGGSIGAGGTGNLTESTALSLARFTFTLKPSFQPLAADLVSIDPGTGNSSARREILEPVGSTP</sequence>
<reference evidence="4" key="1">
    <citation type="submission" date="2022-10" db="EMBL/GenBank/DDBJ databases">
        <title>The WGS of Solirubrobacter sp. CPCC 204708.</title>
        <authorList>
            <person name="Jiang Z."/>
        </authorList>
    </citation>
    <scope>NUCLEOTIDE SEQUENCE</scope>
    <source>
        <strain evidence="4">CPCC 204708</strain>
    </source>
</reference>
<keyword evidence="2" id="KW-0472">Membrane</keyword>
<evidence type="ECO:0000313" key="4">
    <source>
        <dbReference type="EMBL" id="MDA0136423.1"/>
    </source>
</evidence>
<dbReference type="Pfam" id="PF00149">
    <property type="entry name" value="Metallophos"/>
    <property type="match status" value="1"/>
</dbReference>
<dbReference type="Gene3D" id="3.60.21.10">
    <property type="match status" value="1"/>
</dbReference>
<name>A0ABT4RD23_9ACTN</name>
<dbReference type="SUPFAM" id="SSF56300">
    <property type="entry name" value="Metallo-dependent phosphatases"/>
    <property type="match status" value="1"/>
</dbReference>
<feature type="transmembrane region" description="Helical" evidence="2">
    <location>
        <begin position="170"/>
        <end position="192"/>
    </location>
</feature>
<proteinExistence type="predicted"/>
<feature type="domain" description="Calcineurin-like phosphoesterase" evidence="3">
    <location>
        <begin position="256"/>
        <end position="436"/>
    </location>
</feature>
<accession>A0ABT4RD23</accession>
<evidence type="ECO:0000313" key="5">
    <source>
        <dbReference type="Proteomes" id="UP001147700"/>
    </source>
</evidence>
<dbReference type="InterPro" id="IPR029052">
    <property type="entry name" value="Metallo-depent_PP-like"/>
</dbReference>
<feature type="transmembrane region" description="Helical" evidence="2">
    <location>
        <begin position="37"/>
        <end position="58"/>
    </location>
</feature>
<keyword evidence="2" id="KW-0812">Transmembrane</keyword>
<dbReference type="RefSeq" id="WP_238931827.1">
    <property type="nucleotide sequence ID" value="NZ_JAPCID010000003.1"/>
</dbReference>
<evidence type="ECO:0000256" key="1">
    <source>
        <dbReference type="SAM" id="MobiDB-lite"/>
    </source>
</evidence>
<feature type="compositionally biased region" description="Basic and acidic residues" evidence="1">
    <location>
        <begin position="1"/>
        <end position="11"/>
    </location>
</feature>
<keyword evidence="2" id="KW-1133">Transmembrane helix</keyword>
<evidence type="ECO:0000256" key="2">
    <source>
        <dbReference type="SAM" id="Phobius"/>
    </source>
</evidence>
<gene>
    <name evidence="4" type="ORF">OJ962_02870</name>
</gene>
<comment type="caution">
    <text evidence="4">The sequence shown here is derived from an EMBL/GenBank/DDBJ whole genome shotgun (WGS) entry which is preliminary data.</text>
</comment>
<dbReference type="EMBL" id="JAPCID010000003">
    <property type="protein sequence ID" value="MDA0136423.1"/>
    <property type="molecule type" value="Genomic_DNA"/>
</dbReference>
<evidence type="ECO:0000259" key="3">
    <source>
        <dbReference type="Pfam" id="PF00149"/>
    </source>
</evidence>
<feature type="region of interest" description="Disordered" evidence="1">
    <location>
        <begin position="1"/>
        <end position="24"/>
    </location>
</feature>
<protein>
    <submittedName>
        <fullName evidence="4">Metallophosphoesterase</fullName>
    </submittedName>
</protein>
<keyword evidence="5" id="KW-1185">Reference proteome</keyword>
<feature type="transmembrane region" description="Helical" evidence="2">
    <location>
        <begin position="140"/>
        <end position="163"/>
    </location>
</feature>
<dbReference type="Proteomes" id="UP001147700">
    <property type="component" value="Unassembled WGS sequence"/>
</dbReference>
<dbReference type="InterPro" id="IPR004843">
    <property type="entry name" value="Calcineurin-like_PHP"/>
</dbReference>